<evidence type="ECO:0000313" key="2">
    <source>
        <dbReference type="EMBL" id="GJN43841.1"/>
    </source>
</evidence>
<dbReference type="RefSeq" id="WP_168939430.1">
    <property type="nucleotide sequence ID" value="NZ_BQKK01000007.1"/>
</dbReference>
<gene>
    <name evidence="2" type="ORF">CAT723_23200</name>
</gene>
<organism evidence="2 3">
    <name type="scientific">Corynebacterium ammoniagenes</name>
    <name type="common">Brevibacterium ammoniagenes</name>
    <dbReference type="NCBI Taxonomy" id="1697"/>
    <lineage>
        <taxon>Bacteria</taxon>
        <taxon>Bacillati</taxon>
        <taxon>Actinomycetota</taxon>
        <taxon>Actinomycetes</taxon>
        <taxon>Mycobacteriales</taxon>
        <taxon>Corynebacteriaceae</taxon>
        <taxon>Corynebacterium</taxon>
    </lineage>
</organism>
<keyword evidence="1" id="KW-0472">Membrane</keyword>
<dbReference type="Proteomes" id="UP001054925">
    <property type="component" value="Unassembled WGS sequence"/>
</dbReference>
<evidence type="ECO:0000313" key="3">
    <source>
        <dbReference type="Proteomes" id="UP001054925"/>
    </source>
</evidence>
<proteinExistence type="predicted"/>
<dbReference type="EMBL" id="BQKK01000007">
    <property type="protein sequence ID" value="GJN43841.1"/>
    <property type="molecule type" value="Genomic_DNA"/>
</dbReference>
<reference evidence="2" key="1">
    <citation type="submission" date="2021-12" db="EMBL/GenBank/DDBJ databases">
        <title>Draft genome sequence of Corynebacterium ammoniagenes strain T-723.</title>
        <authorList>
            <person name="Matsuzawa M."/>
            <person name="Hiratani M."/>
            <person name="Abe I."/>
            <person name="Tsuji Y."/>
            <person name="Nakamura J."/>
        </authorList>
    </citation>
    <scope>NUCLEOTIDE SEQUENCE</scope>
    <source>
        <strain evidence="2">T-723</strain>
    </source>
</reference>
<name>A0AAV5G929_CORAM</name>
<evidence type="ECO:0000256" key="1">
    <source>
        <dbReference type="SAM" id="Phobius"/>
    </source>
</evidence>
<keyword evidence="1" id="KW-0812">Transmembrane</keyword>
<accession>A0AAV5G929</accession>
<keyword evidence="1" id="KW-1133">Transmembrane helix</keyword>
<protein>
    <submittedName>
        <fullName evidence="2">Uncharacterized protein</fullName>
    </submittedName>
</protein>
<comment type="caution">
    <text evidence="2">The sequence shown here is derived from an EMBL/GenBank/DDBJ whole genome shotgun (WGS) entry which is preliminary data.</text>
</comment>
<sequence length="320" mass="33604">MPQLPLTETLDKALQESIPDIAQLHSDDEFSVRTIEGLQALVASLLPLAREQERLAAGMLNDASFFSRLLPFLPAVHRLAEPAILLLLAGNAIARAGEITPGHYVSLEDYAQQTREPGSIDAPTAQPQTLESSSLWQTTGGLVAGALARVAKNSAEKSHNLRTPSRWGVRAVVMSNLGYSAAALGAGARPQGKTIGVYAGVWAAGVATALVAAKRKKVSQQMVPAVVFGGASSALTAALVSDESVFRSGSIAARGASHGANLLFAGESLTLARALLEEGIESKPHKRHVLKRGLYNVLGGVETTTSFIGHLLLADGLNRR</sequence>
<feature type="transmembrane region" description="Helical" evidence="1">
    <location>
        <begin position="195"/>
        <end position="213"/>
    </location>
</feature>
<dbReference type="AlphaFoldDB" id="A0AAV5G929"/>